<comment type="caution">
    <text evidence="6">The sequence shown here is derived from an EMBL/GenBank/DDBJ whole genome shotgun (WGS) entry which is preliminary data.</text>
</comment>
<accession>A0A8H9IW17</accession>
<reference evidence="6" key="1">
    <citation type="journal article" date="2014" name="Int. J. Syst. Evol. Microbiol.">
        <title>Complete genome sequence of Corynebacterium casei LMG S-19264T (=DSM 44701T), isolated from a smear-ripened cheese.</title>
        <authorList>
            <consortium name="US DOE Joint Genome Institute (JGI-PGF)"/>
            <person name="Walter F."/>
            <person name="Albersmeier A."/>
            <person name="Kalinowski J."/>
            <person name="Ruckert C."/>
        </authorList>
    </citation>
    <scope>NUCLEOTIDE SEQUENCE</scope>
    <source>
        <strain evidence="6">CGMCC 4.7679</strain>
    </source>
</reference>
<keyword evidence="7" id="KW-1185">Reference proteome</keyword>
<evidence type="ECO:0000256" key="1">
    <source>
        <dbReference type="ARBA" id="ARBA00023015"/>
    </source>
</evidence>
<proteinExistence type="predicted"/>
<organism evidence="6 7">
    <name type="scientific">Amycolatopsis bartoniae</name>
    <dbReference type="NCBI Taxonomy" id="941986"/>
    <lineage>
        <taxon>Bacteria</taxon>
        <taxon>Bacillati</taxon>
        <taxon>Actinomycetota</taxon>
        <taxon>Actinomycetes</taxon>
        <taxon>Pseudonocardiales</taxon>
        <taxon>Pseudonocardiaceae</taxon>
        <taxon>Amycolatopsis</taxon>
    </lineage>
</organism>
<dbReference type="PANTHER" id="PTHR44846">
    <property type="entry name" value="MANNOSYL-D-GLYCERATE TRANSPORT/METABOLISM SYSTEM REPRESSOR MNGR-RELATED"/>
    <property type="match status" value="1"/>
</dbReference>
<dbReference type="SUPFAM" id="SSF46785">
    <property type="entry name" value="Winged helix' DNA-binding domain"/>
    <property type="match status" value="1"/>
</dbReference>
<protein>
    <recommendedName>
        <fullName evidence="5">HTH gntR-type domain-containing protein</fullName>
    </recommendedName>
</protein>
<evidence type="ECO:0000256" key="4">
    <source>
        <dbReference type="SAM" id="MobiDB-lite"/>
    </source>
</evidence>
<keyword evidence="2" id="KW-0238">DNA-binding</keyword>
<dbReference type="PRINTS" id="PR00035">
    <property type="entry name" value="HTHGNTR"/>
</dbReference>
<dbReference type="PROSITE" id="PS50949">
    <property type="entry name" value="HTH_GNTR"/>
    <property type="match status" value="1"/>
</dbReference>
<dbReference type="Proteomes" id="UP000658656">
    <property type="component" value="Unassembled WGS sequence"/>
</dbReference>
<feature type="region of interest" description="Disordered" evidence="4">
    <location>
        <begin position="87"/>
        <end position="107"/>
    </location>
</feature>
<dbReference type="InterPro" id="IPR000524">
    <property type="entry name" value="Tscrpt_reg_HTH_GntR"/>
</dbReference>
<dbReference type="SMART" id="SM00345">
    <property type="entry name" value="HTH_GNTR"/>
    <property type="match status" value="1"/>
</dbReference>
<dbReference type="EMBL" id="BNAV01000005">
    <property type="protein sequence ID" value="GHF60994.1"/>
    <property type="molecule type" value="Genomic_DNA"/>
</dbReference>
<evidence type="ECO:0000256" key="2">
    <source>
        <dbReference type="ARBA" id="ARBA00023125"/>
    </source>
</evidence>
<keyword evidence="3" id="KW-0804">Transcription</keyword>
<dbReference type="RefSeq" id="WP_183176626.1">
    <property type="nucleotide sequence ID" value="NZ_BNAV01000005.1"/>
</dbReference>
<dbReference type="GO" id="GO:0003700">
    <property type="term" value="F:DNA-binding transcription factor activity"/>
    <property type="evidence" value="ECO:0007669"/>
    <property type="project" value="InterPro"/>
</dbReference>
<dbReference type="GO" id="GO:0045892">
    <property type="term" value="P:negative regulation of DNA-templated transcription"/>
    <property type="evidence" value="ECO:0007669"/>
    <property type="project" value="TreeGrafter"/>
</dbReference>
<dbReference type="InterPro" id="IPR036390">
    <property type="entry name" value="WH_DNA-bd_sf"/>
</dbReference>
<dbReference type="GO" id="GO:0003677">
    <property type="term" value="F:DNA binding"/>
    <property type="evidence" value="ECO:0007669"/>
    <property type="project" value="UniProtKB-KW"/>
</dbReference>
<gene>
    <name evidence="6" type="ORF">GCM10017566_37980</name>
</gene>
<sequence length="107" mass="12144">MSILFVPDPAGYLYEQMAAHIEARIRAGELQPNRPLPGERELAEEYRVSLGTARHAVRLLKQRGFVRVIRSKGTYVSPLEAFQMQAEPVGQEEHWSAPDRADDSQRV</sequence>
<dbReference type="PANTHER" id="PTHR44846:SF1">
    <property type="entry name" value="MANNOSYL-D-GLYCERATE TRANSPORT_METABOLISM SYSTEM REPRESSOR MNGR-RELATED"/>
    <property type="match status" value="1"/>
</dbReference>
<feature type="compositionally biased region" description="Basic and acidic residues" evidence="4">
    <location>
        <begin position="91"/>
        <end position="107"/>
    </location>
</feature>
<evidence type="ECO:0000256" key="3">
    <source>
        <dbReference type="ARBA" id="ARBA00023163"/>
    </source>
</evidence>
<dbReference type="AlphaFoldDB" id="A0A8H9IW17"/>
<evidence type="ECO:0000313" key="6">
    <source>
        <dbReference type="EMBL" id="GHF60994.1"/>
    </source>
</evidence>
<evidence type="ECO:0000259" key="5">
    <source>
        <dbReference type="PROSITE" id="PS50949"/>
    </source>
</evidence>
<dbReference type="Gene3D" id="1.10.10.10">
    <property type="entry name" value="Winged helix-like DNA-binding domain superfamily/Winged helix DNA-binding domain"/>
    <property type="match status" value="1"/>
</dbReference>
<dbReference type="CDD" id="cd07377">
    <property type="entry name" value="WHTH_GntR"/>
    <property type="match status" value="1"/>
</dbReference>
<dbReference type="InterPro" id="IPR036388">
    <property type="entry name" value="WH-like_DNA-bd_sf"/>
</dbReference>
<dbReference type="InterPro" id="IPR050679">
    <property type="entry name" value="Bact_HTH_transcr_reg"/>
</dbReference>
<dbReference type="Pfam" id="PF00392">
    <property type="entry name" value="GntR"/>
    <property type="match status" value="1"/>
</dbReference>
<name>A0A8H9IW17_9PSEU</name>
<feature type="domain" description="HTH gntR-type" evidence="5">
    <location>
        <begin position="11"/>
        <end position="79"/>
    </location>
</feature>
<keyword evidence="1" id="KW-0805">Transcription regulation</keyword>
<reference evidence="6" key="2">
    <citation type="submission" date="2020-09" db="EMBL/GenBank/DDBJ databases">
        <authorList>
            <person name="Sun Q."/>
            <person name="Zhou Y."/>
        </authorList>
    </citation>
    <scope>NUCLEOTIDE SEQUENCE</scope>
    <source>
        <strain evidence="6">CGMCC 4.7679</strain>
    </source>
</reference>
<evidence type="ECO:0000313" key="7">
    <source>
        <dbReference type="Proteomes" id="UP000658656"/>
    </source>
</evidence>